<evidence type="ECO:0000313" key="2">
    <source>
        <dbReference type="Proteomes" id="UP001551695"/>
    </source>
</evidence>
<dbReference type="EMBL" id="JBFAKC010000005">
    <property type="protein sequence ID" value="MEV0708462.1"/>
    <property type="molecule type" value="Genomic_DNA"/>
</dbReference>
<sequence>MRTYASNTRSRGSRTTSLVGVVVLVWLIIGVIAGAQRDYYDSAPTNCASTGTIAVTIIAGPLNYLGLNPKVEDCNVDAPQPSP</sequence>
<accession>A0ABV3FSR6</accession>
<dbReference type="Proteomes" id="UP001551695">
    <property type="component" value="Unassembled WGS sequence"/>
</dbReference>
<dbReference type="RefSeq" id="WP_109530119.1">
    <property type="nucleotide sequence ID" value="NZ_JBEXKW010000080.1"/>
</dbReference>
<gene>
    <name evidence="1" type="ORF">AB0I48_12925</name>
</gene>
<proteinExistence type="predicted"/>
<reference evidence="1 2" key="1">
    <citation type="submission" date="2024-06" db="EMBL/GenBank/DDBJ databases">
        <title>The Natural Products Discovery Center: Release of the First 8490 Sequenced Strains for Exploring Actinobacteria Biosynthetic Diversity.</title>
        <authorList>
            <person name="Kalkreuter E."/>
            <person name="Kautsar S.A."/>
            <person name="Yang D."/>
            <person name="Bader C.D."/>
            <person name="Teijaro C.N."/>
            <person name="Fluegel L."/>
            <person name="Davis C.M."/>
            <person name="Simpson J.R."/>
            <person name="Lauterbach L."/>
            <person name="Steele A.D."/>
            <person name="Gui C."/>
            <person name="Meng S."/>
            <person name="Li G."/>
            <person name="Viehrig K."/>
            <person name="Ye F."/>
            <person name="Su P."/>
            <person name="Kiefer A.F."/>
            <person name="Nichols A."/>
            <person name="Cepeda A.J."/>
            <person name="Yan W."/>
            <person name="Fan B."/>
            <person name="Jiang Y."/>
            <person name="Adhikari A."/>
            <person name="Zheng C.-J."/>
            <person name="Schuster L."/>
            <person name="Cowan T.M."/>
            <person name="Smanski M.J."/>
            <person name="Chevrette M.G."/>
            <person name="De Carvalho L.P.S."/>
            <person name="Shen B."/>
        </authorList>
    </citation>
    <scope>NUCLEOTIDE SEQUENCE [LARGE SCALE GENOMIC DNA]</scope>
    <source>
        <strain evidence="1 2">NPDC050403</strain>
    </source>
</reference>
<organism evidence="1 2">
    <name type="scientific">Nocardia aurea</name>
    <dbReference type="NCBI Taxonomy" id="2144174"/>
    <lineage>
        <taxon>Bacteria</taxon>
        <taxon>Bacillati</taxon>
        <taxon>Actinomycetota</taxon>
        <taxon>Actinomycetes</taxon>
        <taxon>Mycobacteriales</taxon>
        <taxon>Nocardiaceae</taxon>
        <taxon>Nocardia</taxon>
    </lineage>
</organism>
<evidence type="ECO:0000313" key="1">
    <source>
        <dbReference type="EMBL" id="MEV0708462.1"/>
    </source>
</evidence>
<comment type="caution">
    <text evidence="1">The sequence shown here is derived from an EMBL/GenBank/DDBJ whole genome shotgun (WGS) entry which is preliminary data.</text>
</comment>
<protein>
    <submittedName>
        <fullName evidence="1">Uncharacterized protein</fullName>
    </submittedName>
</protein>
<name>A0ABV3FSR6_9NOCA</name>
<keyword evidence="2" id="KW-1185">Reference proteome</keyword>